<keyword evidence="1" id="KW-0812">Transmembrane</keyword>
<dbReference type="OrthoDB" id="3778510at2"/>
<gene>
    <name evidence="2" type="ORF">FHE74_06615</name>
</gene>
<keyword evidence="3" id="KW-1185">Reference proteome</keyword>
<feature type="transmembrane region" description="Helical" evidence="1">
    <location>
        <begin position="76"/>
        <end position="98"/>
    </location>
</feature>
<reference evidence="2 3" key="1">
    <citation type="submission" date="2019-06" db="EMBL/GenBank/DDBJ databases">
        <authorList>
            <person name="Li J."/>
        </authorList>
    </citation>
    <scope>NUCLEOTIDE SEQUENCE [LARGE SCALE GENOMIC DNA]</scope>
    <source>
        <strain evidence="2 3">LMG 28165</strain>
    </source>
</reference>
<evidence type="ECO:0000256" key="1">
    <source>
        <dbReference type="SAM" id="Phobius"/>
    </source>
</evidence>
<dbReference type="AlphaFoldDB" id="A0A5C4U438"/>
<protein>
    <recommendedName>
        <fullName evidence="4">Glycosyltransferase RgtA/B/C/D-like domain-containing protein</fullName>
    </recommendedName>
</protein>
<keyword evidence="1" id="KW-1133">Transmembrane helix</keyword>
<name>A0A5C4U438_9CORY</name>
<dbReference type="RefSeq" id="WP_139465721.1">
    <property type="nucleotide sequence ID" value="NZ_VDHJ01000008.1"/>
</dbReference>
<feature type="transmembrane region" description="Helical" evidence="1">
    <location>
        <begin position="251"/>
        <end position="271"/>
    </location>
</feature>
<feature type="transmembrane region" description="Helical" evidence="1">
    <location>
        <begin position="151"/>
        <end position="179"/>
    </location>
</feature>
<comment type="caution">
    <text evidence="2">The sequence shown here is derived from an EMBL/GenBank/DDBJ whole genome shotgun (WGS) entry which is preliminary data.</text>
</comment>
<feature type="transmembrane region" description="Helical" evidence="1">
    <location>
        <begin position="278"/>
        <end position="298"/>
    </location>
</feature>
<evidence type="ECO:0000313" key="2">
    <source>
        <dbReference type="EMBL" id="TNL97340.1"/>
    </source>
</evidence>
<evidence type="ECO:0000313" key="3">
    <source>
        <dbReference type="Proteomes" id="UP000312032"/>
    </source>
</evidence>
<dbReference type="EMBL" id="VDHJ01000008">
    <property type="protein sequence ID" value="TNL97340.1"/>
    <property type="molecule type" value="Genomic_DNA"/>
</dbReference>
<dbReference type="Proteomes" id="UP000312032">
    <property type="component" value="Unassembled WGS sequence"/>
</dbReference>
<organism evidence="2 3">
    <name type="scientific">Corynebacterium tapiri</name>
    <dbReference type="NCBI Taxonomy" id="1448266"/>
    <lineage>
        <taxon>Bacteria</taxon>
        <taxon>Bacillati</taxon>
        <taxon>Actinomycetota</taxon>
        <taxon>Actinomycetes</taxon>
        <taxon>Mycobacteriales</taxon>
        <taxon>Corynebacteriaceae</taxon>
        <taxon>Corynebacterium</taxon>
    </lineage>
</organism>
<evidence type="ECO:0008006" key="4">
    <source>
        <dbReference type="Google" id="ProtNLM"/>
    </source>
</evidence>
<sequence>MQKAFASVVIVALIRVLVAASGWFYMDDLVLLAQARDSDLGTLLWQVRDGHLMPGAWLVIWLWAQLSEGLTWPAAAVALGLGNLLLCASVGYAFWRIAPTRAWWLVPVVLLNPVTLPAATWAAAAVQAIPLLALAAIWCAHAWNAQHPRDLFVVAAAIGLAGAFSERVIILAPFTLIFLAVVRRISPWLVCAVLVPSTAWAVVYMLVAGNPIHASLTTFGDFLRTGYLDSFVPALAGGPVLWERWHPGPPLATPPIVLLLAGFIVVGLLLYRRVVPTIVALAYPALVFLLLAIARSGPNTAPEITQTLRHFPEVALLVGLSLAAPAARQIPRGLGKGLVAAVLLVSLTSIVNYARAWSDQPARDYFAAFNNSEEQVLDQAVSFQVLLPITHPYNRLSTLVPDRVSPDVEKPYLVGPDGALVPATLIPARSTAAQPGCVEGSRTIALDGPLMNVEWTLRLNYLADAEGQLTIELEGGEPVIIPVHEGLHQTHVRLRGGGATLTLNSPDTKVCLGQSEVGTLVTASAA</sequence>
<keyword evidence="1" id="KW-0472">Membrane</keyword>
<accession>A0A5C4U438</accession>
<proteinExistence type="predicted"/>
<feature type="transmembrane region" description="Helical" evidence="1">
    <location>
        <begin position="185"/>
        <end position="207"/>
    </location>
</feature>